<dbReference type="AlphaFoldDB" id="A0A839ERN2"/>
<evidence type="ECO:0000313" key="1">
    <source>
        <dbReference type="EMBL" id="MBA8880026.1"/>
    </source>
</evidence>
<protein>
    <submittedName>
        <fullName evidence="1">Uncharacterized protein</fullName>
    </submittedName>
</protein>
<dbReference type="Proteomes" id="UP000549052">
    <property type="component" value="Unassembled WGS sequence"/>
</dbReference>
<keyword evidence="2" id="KW-1185">Reference proteome</keyword>
<gene>
    <name evidence="1" type="ORF">FHW16_003745</name>
</gene>
<accession>A0A839ERN2</accession>
<reference evidence="1 2" key="1">
    <citation type="submission" date="2020-07" db="EMBL/GenBank/DDBJ databases">
        <title>Genomic Encyclopedia of Type Strains, Phase IV (KMG-V): Genome sequencing to study the core and pangenomes of soil and plant-associated prokaryotes.</title>
        <authorList>
            <person name="Whitman W."/>
        </authorList>
    </citation>
    <scope>NUCLEOTIDE SEQUENCE [LARGE SCALE GENOMIC DNA]</scope>
    <source>
        <strain evidence="1 2">AN3</strain>
    </source>
</reference>
<evidence type="ECO:0000313" key="2">
    <source>
        <dbReference type="Proteomes" id="UP000549052"/>
    </source>
</evidence>
<name>A0A839ERN2_9HYPH</name>
<proteinExistence type="predicted"/>
<organism evidence="1 2">
    <name type="scientific">Phyllobacterium myrsinacearum</name>
    <dbReference type="NCBI Taxonomy" id="28101"/>
    <lineage>
        <taxon>Bacteria</taxon>
        <taxon>Pseudomonadati</taxon>
        <taxon>Pseudomonadota</taxon>
        <taxon>Alphaproteobacteria</taxon>
        <taxon>Hyphomicrobiales</taxon>
        <taxon>Phyllobacteriaceae</taxon>
        <taxon>Phyllobacterium</taxon>
    </lineage>
</organism>
<sequence>MPNVAMPWLIFGVKSDCLKFIECMPDGWADSAIRGEGQRQITYPHPAQICYT</sequence>
<comment type="caution">
    <text evidence="1">The sequence shown here is derived from an EMBL/GenBank/DDBJ whole genome shotgun (WGS) entry which is preliminary data.</text>
</comment>
<dbReference type="EMBL" id="JACGXN010000006">
    <property type="protein sequence ID" value="MBA8880026.1"/>
    <property type="molecule type" value="Genomic_DNA"/>
</dbReference>